<dbReference type="EMBL" id="JADEVV010000023">
    <property type="protein sequence ID" value="MBE9254078.1"/>
    <property type="molecule type" value="Genomic_DNA"/>
</dbReference>
<feature type="domain" description="HepT-like" evidence="1">
    <location>
        <begin position="45"/>
        <end position="150"/>
    </location>
</feature>
<name>A0ABR9VUE8_9SYNC</name>
<dbReference type="RefSeq" id="WP_194019758.1">
    <property type="nucleotide sequence ID" value="NZ_JADEVV010000023.1"/>
</dbReference>
<reference evidence="2 3" key="1">
    <citation type="submission" date="2020-10" db="EMBL/GenBank/DDBJ databases">
        <authorList>
            <person name="Castelo-Branco R."/>
            <person name="Eusebio N."/>
            <person name="Adriana R."/>
            <person name="Vieira A."/>
            <person name="Brugerolle De Fraissinette N."/>
            <person name="Rezende De Castro R."/>
            <person name="Schneider M.P."/>
            <person name="Vasconcelos V."/>
            <person name="Leao P.N."/>
        </authorList>
    </citation>
    <scope>NUCLEOTIDE SEQUENCE [LARGE SCALE GENOMIC DNA]</scope>
    <source>
        <strain evidence="2 3">LEGE 00031</strain>
    </source>
</reference>
<dbReference type="Pfam" id="PF20797">
    <property type="entry name" value="HepT-like_2"/>
    <property type="match status" value="1"/>
</dbReference>
<proteinExistence type="predicted"/>
<accession>A0ABR9VUE8</accession>
<protein>
    <recommendedName>
        <fullName evidence="1">HepT-like domain-containing protein</fullName>
    </recommendedName>
</protein>
<evidence type="ECO:0000259" key="1">
    <source>
        <dbReference type="Pfam" id="PF20797"/>
    </source>
</evidence>
<gene>
    <name evidence="2" type="ORF">IQ217_09550</name>
</gene>
<organism evidence="2 3">
    <name type="scientific">Synechocystis salina LEGE 00031</name>
    <dbReference type="NCBI Taxonomy" id="1828736"/>
    <lineage>
        <taxon>Bacteria</taxon>
        <taxon>Bacillati</taxon>
        <taxon>Cyanobacteriota</taxon>
        <taxon>Cyanophyceae</taxon>
        <taxon>Synechococcales</taxon>
        <taxon>Merismopediaceae</taxon>
        <taxon>Synechocystis</taxon>
    </lineage>
</organism>
<comment type="caution">
    <text evidence="2">The sequence shown here is derived from an EMBL/GenBank/DDBJ whole genome shotgun (WGS) entry which is preliminary data.</text>
</comment>
<keyword evidence="3" id="KW-1185">Reference proteome</keyword>
<evidence type="ECO:0000313" key="2">
    <source>
        <dbReference type="EMBL" id="MBE9254078.1"/>
    </source>
</evidence>
<dbReference type="Proteomes" id="UP000658720">
    <property type="component" value="Unassembled WGS sequence"/>
</dbReference>
<dbReference type="InterPro" id="IPR048769">
    <property type="entry name" value="HepT-like_dom"/>
</dbReference>
<evidence type="ECO:0000313" key="3">
    <source>
        <dbReference type="Proteomes" id="UP000658720"/>
    </source>
</evidence>
<sequence length="154" mass="17936">MDSTRLALLKADLASQKMSIDRVFTFLQSRAQNLDPDNIEKLESVAYQIHNFYGSVEELLKIVATHFENNISDSSKWHSLLLKRMTQPVQDIRPSFLSMESYELLNALRAFRHFFRHAYGVSLDFHQLEANLERALKLKSLLDQETEKFLCQLS</sequence>